<evidence type="ECO:0000256" key="1">
    <source>
        <dbReference type="PROSITE-ProRule" id="PRU00339"/>
    </source>
</evidence>
<dbReference type="RefSeq" id="WP_114705922.1">
    <property type="nucleotide sequence ID" value="NZ_QDKL01000001.1"/>
</dbReference>
<keyword evidence="2" id="KW-1133">Transmembrane helix</keyword>
<dbReference type="Proteomes" id="UP000443582">
    <property type="component" value="Unassembled WGS sequence"/>
</dbReference>
<protein>
    <submittedName>
        <fullName evidence="3">Tetratricopeptide repeat protein</fullName>
    </submittedName>
</protein>
<dbReference type="PROSITE" id="PS50005">
    <property type="entry name" value="TPR"/>
    <property type="match status" value="1"/>
</dbReference>
<proteinExistence type="predicted"/>
<keyword evidence="2" id="KW-0472">Membrane</keyword>
<sequence length="215" mass="24742">MPDTNTGNPLKELEELYKNKDYEAYKDLLIKNKSLFIDAQYFYNLGTAYLKLEDLGAARLYLEKSYQLGQQDKLVTNNIDYIKTQYDLGSQEYNLVAKGLDIPSVYYTSITLVLLLIVLVLNWRTKIHKGIIFILFIVSLSPAIFNSIYLKATYNNAVVMKDTQVHEGPSAIFEHNQQAREGLRVIISKVNEGWSFIYWPSSVKGWVKSDSIETY</sequence>
<evidence type="ECO:0000313" key="4">
    <source>
        <dbReference type="Proteomes" id="UP000443582"/>
    </source>
</evidence>
<accession>A0ABY0IK86</accession>
<feature type="repeat" description="TPR" evidence="1">
    <location>
        <begin position="39"/>
        <end position="72"/>
    </location>
</feature>
<feature type="transmembrane region" description="Helical" evidence="2">
    <location>
        <begin position="130"/>
        <end position="150"/>
    </location>
</feature>
<dbReference type="EMBL" id="QDKL01000001">
    <property type="protein sequence ID" value="RZF22980.1"/>
    <property type="molecule type" value="Genomic_DNA"/>
</dbReference>
<dbReference type="InterPro" id="IPR019734">
    <property type="entry name" value="TPR_rpt"/>
</dbReference>
<comment type="caution">
    <text evidence="3">The sequence shown here is derived from an EMBL/GenBank/DDBJ whole genome shotgun (WGS) entry which is preliminary data.</text>
</comment>
<name>A0ABY0IK86_9BACT</name>
<feature type="transmembrane region" description="Helical" evidence="2">
    <location>
        <begin position="104"/>
        <end position="123"/>
    </location>
</feature>
<evidence type="ECO:0000313" key="3">
    <source>
        <dbReference type="EMBL" id="RZF22980.1"/>
    </source>
</evidence>
<reference evidence="4" key="1">
    <citation type="journal article" date="2019" name="Int. J. Syst. Evol. Microbiol.">
        <title>Halobacteriovorax valvorus sp. nov., a novel prokaryotic predator isolated from coastal seawater of China.</title>
        <authorList>
            <person name="Chen M.-X."/>
        </authorList>
    </citation>
    <scope>NUCLEOTIDE SEQUENCE [LARGE SCALE GENOMIC DNA]</scope>
    <source>
        <strain evidence="4">BL9</strain>
    </source>
</reference>
<keyword evidence="1" id="KW-0802">TPR repeat</keyword>
<keyword evidence="2" id="KW-0812">Transmembrane</keyword>
<evidence type="ECO:0000256" key="2">
    <source>
        <dbReference type="SAM" id="Phobius"/>
    </source>
</evidence>
<organism evidence="3 4">
    <name type="scientific">Halobacteriovorax vibrionivorans</name>
    <dbReference type="NCBI Taxonomy" id="2152716"/>
    <lineage>
        <taxon>Bacteria</taxon>
        <taxon>Pseudomonadati</taxon>
        <taxon>Bdellovibrionota</taxon>
        <taxon>Bacteriovoracia</taxon>
        <taxon>Bacteriovoracales</taxon>
        <taxon>Halobacteriovoraceae</taxon>
        <taxon>Halobacteriovorax</taxon>
    </lineage>
</organism>
<gene>
    <name evidence="3" type="ORF">DAY19_04195</name>
</gene>
<keyword evidence="4" id="KW-1185">Reference proteome</keyword>